<name>S3N6S6_9GAMM</name>
<feature type="region of interest" description="Disordered" evidence="1">
    <location>
        <begin position="142"/>
        <end position="171"/>
    </location>
</feature>
<dbReference type="RefSeq" id="WP_016655639.1">
    <property type="nucleotide sequence ID" value="NZ_KE340352.1"/>
</dbReference>
<feature type="domain" description="Bacterial Ig" evidence="2">
    <location>
        <begin position="240"/>
        <end position="316"/>
    </location>
</feature>
<comment type="caution">
    <text evidence="4">The sequence shown here is derived from an EMBL/GenBank/DDBJ whole genome shotgun (WGS) entry which is preliminary data.</text>
</comment>
<dbReference type="InterPro" id="IPR013783">
    <property type="entry name" value="Ig-like_fold"/>
</dbReference>
<feature type="region of interest" description="Disordered" evidence="1">
    <location>
        <begin position="478"/>
        <end position="504"/>
    </location>
</feature>
<keyword evidence="5" id="KW-1185">Reference proteome</keyword>
<reference evidence="4 5" key="1">
    <citation type="submission" date="2013-06" db="EMBL/GenBank/DDBJ databases">
        <title>The Genome Sequence of Acinetobacter rudis CIP 110305.</title>
        <authorList>
            <consortium name="The Broad Institute Genome Sequencing Platform"/>
            <consortium name="The Broad Institute Genome Sequencing Center for Infectious Disease"/>
            <person name="Cerqueira G."/>
            <person name="Feldgarden M."/>
            <person name="Courvalin P."/>
            <person name="Perichon B."/>
            <person name="Grillot-Courvalin C."/>
            <person name="Clermont D."/>
            <person name="Rocha E."/>
            <person name="Yoon E.-J."/>
            <person name="Nemec A."/>
            <person name="Young S.K."/>
            <person name="Zeng Q."/>
            <person name="Gargeya S."/>
            <person name="Fitzgerald M."/>
            <person name="Abouelleil A."/>
            <person name="Alvarado L."/>
            <person name="Berlin A.M."/>
            <person name="Chapman S.B."/>
            <person name="Dewar J."/>
            <person name="Goldberg J."/>
            <person name="Griggs A."/>
            <person name="Gujja S."/>
            <person name="Hansen M."/>
            <person name="Howarth C."/>
            <person name="Imamovic A."/>
            <person name="Larimer J."/>
            <person name="McCowan C."/>
            <person name="Murphy C."/>
            <person name="Pearson M."/>
            <person name="Priest M."/>
            <person name="Roberts A."/>
            <person name="Saif S."/>
            <person name="Shea T."/>
            <person name="Sykes S."/>
            <person name="Wortman J."/>
            <person name="Nusbaum C."/>
            <person name="Birren B."/>
        </authorList>
    </citation>
    <scope>NUCLEOTIDE SEQUENCE [LARGE SCALE GENOMIC DNA]</scope>
    <source>
        <strain evidence="4 5">CIP 110305</strain>
    </source>
</reference>
<evidence type="ECO:0008006" key="6">
    <source>
        <dbReference type="Google" id="ProtNLM"/>
    </source>
</evidence>
<sequence>MAEIQIIAKDDHQVLANISGAGAKLQESSVVLLKVSPEDVLVIQRDGINIVIQLKNGEVITIKKFFAENTVTDNSLVLGDGSNGLTWARMTDNEGVLLEQVKYQSLDNIDALLYSGESSNLLYWAALPVAIGTGMIIHHNNKKDSSEPELDHTKPTDPTNLSVSGDGKNVKGKGEAGALVIVRDSNGKVIGSGTVNSKGDFDIKLDKPLTNGEKLKISIQDAAGNISGEVTITAPDTTKPNDPTAIKVELDGSKVSGKGEPGAEVIIKDKNGKELGKAKVNDKGEFEVKFDPALSAGQDIKVSIKDPSGNESGSVAAKVAPNQPTINHFDGHELSGTADAGTVIKVFVDGRLVGTIMVNSNGQYSLKLKEALKNGESIIVKAYDEYENASKGSEGWAPDTTAPIAPDVIFDGKVVQGKTEAGAKVIVKTPTGEEKTVFAGTDGSFKVTLDTPVNLGESIDVTATDKAGNTSEVSKVVAVKPSAEPDQPKEVLSDTDTDTDTEQSNAEIAQKSVQNLSQPLDMLAQDLATENDLFDVLGVSDRLAAQLPLSDLQSDDQVDITSLLEEVQTKEFDDKFNDLSQLAVIQSQSSDTNISDLALKAERLIIKDSFKPFDELSQFEELKF</sequence>
<dbReference type="Proteomes" id="UP000014568">
    <property type="component" value="Unassembled WGS sequence"/>
</dbReference>
<dbReference type="PATRIC" id="fig|421052.3.peg.1201"/>
<feature type="domain" description="Biofilm-associated protein BapA-like prefix-like" evidence="3">
    <location>
        <begin position="1"/>
        <end position="124"/>
    </location>
</feature>
<dbReference type="STRING" id="632955.GCA_000829675_00081"/>
<dbReference type="AlphaFoldDB" id="S3N6S6"/>
<feature type="domain" description="Bacterial Ig" evidence="2">
    <location>
        <begin position="402"/>
        <end position="478"/>
    </location>
</feature>
<feature type="domain" description="Bacterial Ig" evidence="2">
    <location>
        <begin position="155"/>
        <end position="236"/>
    </location>
</feature>
<dbReference type="NCBIfam" id="NF033677">
    <property type="entry name" value="biofilm_BapA_N"/>
    <property type="match status" value="1"/>
</dbReference>
<evidence type="ECO:0000313" key="5">
    <source>
        <dbReference type="Proteomes" id="UP000014568"/>
    </source>
</evidence>
<evidence type="ECO:0000256" key="1">
    <source>
        <dbReference type="SAM" id="MobiDB-lite"/>
    </source>
</evidence>
<dbReference type="HOGENOM" id="CLU_437857_0_0_6"/>
<feature type="compositionally biased region" description="Basic and acidic residues" evidence="1">
    <location>
        <begin position="142"/>
        <end position="155"/>
    </location>
</feature>
<protein>
    <recommendedName>
        <fullName evidence="6">Bacterial Ig domain-containing protein</fullName>
    </recommendedName>
</protein>
<accession>S3N6S6</accession>
<evidence type="ECO:0000313" key="4">
    <source>
        <dbReference type="EMBL" id="EPF75562.1"/>
    </source>
</evidence>
<dbReference type="InterPro" id="IPR048051">
    <property type="entry name" value="BapA-like_prefix-like"/>
</dbReference>
<organism evidence="4 5">
    <name type="scientific">Acinetobacter rudis CIP 110305</name>
    <dbReference type="NCBI Taxonomy" id="421052"/>
    <lineage>
        <taxon>Bacteria</taxon>
        <taxon>Pseudomonadati</taxon>
        <taxon>Pseudomonadota</taxon>
        <taxon>Gammaproteobacteria</taxon>
        <taxon>Moraxellales</taxon>
        <taxon>Moraxellaceae</taxon>
        <taxon>Acinetobacter</taxon>
    </lineage>
</organism>
<dbReference type="Pfam" id="PF22783">
    <property type="entry name" value="BapA_N"/>
    <property type="match status" value="1"/>
</dbReference>
<proteinExistence type="predicted"/>
<dbReference type="InterPro" id="IPR041498">
    <property type="entry name" value="Big_6"/>
</dbReference>
<dbReference type="NCBIfam" id="NF033510">
    <property type="entry name" value="Ca_tandemer"/>
    <property type="match status" value="4"/>
</dbReference>
<dbReference type="OrthoDB" id="6700206at2"/>
<dbReference type="Gene3D" id="2.60.40.10">
    <property type="entry name" value="Immunoglobulins"/>
    <property type="match status" value="4"/>
</dbReference>
<dbReference type="EMBL" id="ATGI01000013">
    <property type="protein sequence ID" value="EPF75562.1"/>
    <property type="molecule type" value="Genomic_DNA"/>
</dbReference>
<dbReference type="eggNOG" id="COG3209">
    <property type="taxonomic scope" value="Bacteria"/>
</dbReference>
<evidence type="ECO:0000259" key="2">
    <source>
        <dbReference type="Pfam" id="PF17936"/>
    </source>
</evidence>
<evidence type="ECO:0000259" key="3">
    <source>
        <dbReference type="Pfam" id="PF22783"/>
    </source>
</evidence>
<gene>
    <name evidence="4" type="ORF">F945_01227</name>
</gene>
<dbReference type="Pfam" id="PF17936">
    <property type="entry name" value="Big_6"/>
    <property type="match status" value="4"/>
</dbReference>
<feature type="domain" description="Bacterial Ig" evidence="2">
    <location>
        <begin position="320"/>
        <end position="399"/>
    </location>
</feature>